<name>A0A3M2KN12_9ACTN</name>
<keyword evidence="2" id="KW-1185">Reference proteome</keyword>
<evidence type="ECO:0000313" key="1">
    <source>
        <dbReference type="EMBL" id="RMI26819.1"/>
    </source>
</evidence>
<evidence type="ECO:0000313" key="2">
    <source>
        <dbReference type="Proteomes" id="UP000278673"/>
    </source>
</evidence>
<sequence length="146" mass="15487">RAAREGRAAPAEPGARRGPFRPLTIRTGYDAVACAAHFLRWLGFAGVRTAVPRTASGLDLRGPSVVGLVNATTEPTGDEELEVLWLHGLLGSSLAVAFSLAGYRGQARTLADRLRLPLFVLDLSGTPQPVNEPGQRLLDHGVDAEP</sequence>
<organism evidence="1 2">
    <name type="scientific">Streptomyces triticirhizae</name>
    <dbReference type="NCBI Taxonomy" id="2483353"/>
    <lineage>
        <taxon>Bacteria</taxon>
        <taxon>Bacillati</taxon>
        <taxon>Actinomycetota</taxon>
        <taxon>Actinomycetes</taxon>
        <taxon>Kitasatosporales</taxon>
        <taxon>Streptomycetaceae</taxon>
        <taxon>Streptomyces</taxon>
    </lineage>
</organism>
<comment type="caution">
    <text evidence="1">The sequence shown here is derived from an EMBL/GenBank/DDBJ whole genome shotgun (WGS) entry which is preliminary data.</text>
</comment>
<protein>
    <submittedName>
        <fullName evidence="1">Uncharacterized protein</fullName>
    </submittedName>
</protein>
<dbReference type="AlphaFoldDB" id="A0A3M2KN12"/>
<dbReference type="Proteomes" id="UP000278673">
    <property type="component" value="Unassembled WGS sequence"/>
</dbReference>
<reference evidence="1 2" key="1">
    <citation type="submission" date="2018-10" db="EMBL/GenBank/DDBJ databases">
        <title>Isolation, diversity and antifungal activity of actinobacteria from wheat.</title>
        <authorList>
            <person name="Han C."/>
        </authorList>
    </citation>
    <scope>NUCLEOTIDE SEQUENCE [LARGE SCALE GENOMIC DNA]</scope>
    <source>
        <strain evidence="1 2">NEAU-YY642</strain>
    </source>
</reference>
<accession>A0A3M2KN12</accession>
<feature type="non-terminal residue" evidence="1">
    <location>
        <position position="1"/>
    </location>
</feature>
<proteinExistence type="predicted"/>
<gene>
    <name evidence="1" type="ORF">EBN88_29635</name>
</gene>
<dbReference type="EMBL" id="RFFJ01000366">
    <property type="protein sequence ID" value="RMI26819.1"/>
    <property type="molecule type" value="Genomic_DNA"/>
</dbReference>